<proteinExistence type="predicted"/>
<feature type="compositionally biased region" description="Basic and acidic residues" evidence="1">
    <location>
        <begin position="87"/>
        <end position="97"/>
    </location>
</feature>
<dbReference type="AlphaFoldDB" id="A0A6A5WXB4"/>
<dbReference type="Proteomes" id="UP000799779">
    <property type="component" value="Unassembled WGS sequence"/>
</dbReference>
<sequence>MHATRARVVAQKSKTTRHETYMCRHNLHNTASHLPPSQAIAPSLMPKPKSKSNPVPKSPSLRNPSLVPETLQPNQKPHHKPASLFICRKERGCEERRHRPVTPSINFLQST</sequence>
<evidence type="ECO:0000256" key="1">
    <source>
        <dbReference type="SAM" id="MobiDB-lite"/>
    </source>
</evidence>
<organism evidence="2 3">
    <name type="scientific">Amniculicola lignicola CBS 123094</name>
    <dbReference type="NCBI Taxonomy" id="1392246"/>
    <lineage>
        <taxon>Eukaryota</taxon>
        <taxon>Fungi</taxon>
        <taxon>Dikarya</taxon>
        <taxon>Ascomycota</taxon>
        <taxon>Pezizomycotina</taxon>
        <taxon>Dothideomycetes</taxon>
        <taxon>Pleosporomycetidae</taxon>
        <taxon>Pleosporales</taxon>
        <taxon>Amniculicolaceae</taxon>
        <taxon>Amniculicola</taxon>
    </lineage>
</organism>
<feature type="region of interest" description="Disordered" evidence="1">
    <location>
        <begin position="29"/>
        <end position="111"/>
    </location>
</feature>
<feature type="compositionally biased region" description="Low complexity" evidence="1">
    <location>
        <begin position="51"/>
        <end position="60"/>
    </location>
</feature>
<evidence type="ECO:0000313" key="2">
    <source>
        <dbReference type="EMBL" id="KAF2005389.1"/>
    </source>
</evidence>
<protein>
    <submittedName>
        <fullName evidence="2">Uncharacterized protein</fullName>
    </submittedName>
</protein>
<name>A0A6A5WXB4_9PLEO</name>
<accession>A0A6A5WXB4</accession>
<dbReference type="EMBL" id="ML977563">
    <property type="protein sequence ID" value="KAF2005389.1"/>
    <property type="molecule type" value="Genomic_DNA"/>
</dbReference>
<gene>
    <name evidence="2" type="ORF">P154DRAFT_337266</name>
</gene>
<evidence type="ECO:0000313" key="3">
    <source>
        <dbReference type="Proteomes" id="UP000799779"/>
    </source>
</evidence>
<reference evidence="2" key="1">
    <citation type="journal article" date="2020" name="Stud. Mycol.">
        <title>101 Dothideomycetes genomes: a test case for predicting lifestyles and emergence of pathogens.</title>
        <authorList>
            <person name="Haridas S."/>
            <person name="Albert R."/>
            <person name="Binder M."/>
            <person name="Bloem J."/>
            <person name="Labutti K."/>
            <person name="Salamov A."/>
            <person name="Andreopoulos B."/>
            <person name="Baker S."/>
            <person name="Barry K."/>
            <person name="Bills G."/>
            <person name="Bluhm B."/>
            <person name="Cannon C."/>
            <person name="Castanera R."/>
            <person name="Culley D."/>
            <person name="Daum C."/>
            <person name="Ezra D."/>
            <person name="Gonzalez J."/>
            <person name="Henrissat B."/>
            <person name="Kuo A."/>
            <person name="Liang C."/>
            <person name="Lipzen A."/>
            <person name="Lutzoni F."/>
            <person name="Magnuson J."/>
            <person name="Mondo S."/>
            <person name="Nolan M."/>
            <person name="Ohm R."/>
            <person name="Pangilinan J."/>
            <person name="Park H.-J."/>
            <person name="Ramirez L."/>
            <person name="Alfaro M."/>
            <person name="Sun H."/>
            <person name="Tritt A."/>
            <person name="Yoshinaga Y."/>
            <person name="Zwiers L.-H."/>
            <person name="Turgeon B."/>
            <person name="Goodwin S."/>
            <person name="Spatafora J."/>
            <person name="Crous P."/>
            <person name="Grigoriev I."/>
        </authorList>
    </citation>
    <scope>NUCLEOTIDE SEQUENCE</scope>
    <source>
        <strain evidence="2">CBS 123094</strain>
    </source>
</reference>
<keyword evidence="3" id="KW-1185">Reference proteome</keyword>